<evidence type="ECO:0000313" key="3">
    <source>
        <dbReference type="EMBL" id="KAE8253914.1"/>
    </source>
</evidence>
<reference evidence="3" key="2">
    <citation type="journal article" date="2019" name="IMA Fungus">
        <title>Genome sequencing and comparison of five Tilletia species to identify candidate genes for the detection of regulated species infecting wheat.</title>
        <authorList>
            <person name="Nguyen H.D.T."/>
            <person name="Sultana T."/>
            <person name="Kesanakurti P."/>
            <person name="Hambleton S."/>
        </authorList>
    </citation>
    <scope>NUCLEOTIDE SEQUENCE</scope>
    <source>
        <strain evidence="3">DAOMC 236416</strain>
    </source>
</reference>
<proteinExistence type="predicted"/>
<feature type="compositionally biased region" description="Low complexity" evidence="1">
    <location>
        <begin position="338"/>
        <end position="378"/>
    </location>
</feature>
<dbReference type="GO" id="GO:0016020">
    <property type="term" value="C:membrane"/>
    <property type="evidence" value="ECO:0007669"/>
    <property type="project" value="TreeGrafter"/>
</dbReference>
<evidence type="ECO:0000259" key="2">
    <source>
        <dbReference type="Pfam" id="PF00561"/>
    </source>
</evidence>
<reference evidence="3" key="1">
    <citation type="submission" date="2016-04" db="EMBL/GenBank/DDBJ databases">
        <authorList>
            <person name="Nguyen H.D."/>
            <person name="Samba Siva P."/>
            <person name="Cullis J."/>
            <person name="Levesque C.A."/>
            <person name="Hambleton S."/>
        </authorList>
    </citation>
    <scope>NUCLEOTIDE SEQUENCE</scope>
    <source>
        <strain evidence="3">DAOMC 236416</strain>
    </source>
</reference>
<dbReference type="Pfam" id="PF00561">
    <property type="entry name" value="Abhydrolase_1"/>
    <property type="match status" value="1"/>
</dbReference>
<dbReference type="Proteomes" id="UP000077521">
    <property type="component" value="Unassembled WGS sequence"/>
</dbReference>
<feature type="domain" description="AB hydrolase-1" evidence="2">
    <location>
        <begin position="104"/>
        <end position="212"/>
    </location>
</feature>
<dbReference type="PANTHER" id="PTHR12277:SF81">
    <property type="entry name" value="PROTEIN ABHD13"/>
    <property type="match status" value="1"/>
</dbReference>
<dbReference type="PROSITE" id="PS51257">
    <property type="entry name" value="PROKAR_LIPOPROTEIN"/>
    <property type="match status" value="1"/>
</dbReference>
<sequence>MTMFRSLGALVRILSGVLVLGVASTACLLWRYQGLLVYPASFPSGSRTVVDTPESFGMPYDEVTLTTPDGEQVRCFVILQRTPSDKERAAGLSGIGDDTARRRPTIVFFHANAGNLGHRLPIAAVFYRRFGANVVMLSYRGYGLSTGTPSERGIRIDAQTLMDWIHGHPVLRSTHLVVYGQSLGGAVAVDVASRPSNKIAAVILENTFLSIPELIPHVLPPLRPFSFLCREVWATGSLIRSLRMPVLFLSGRQDQLVPPSHMDALYERCPSKNKVFKPFDDGTHNDTCVKPGYFEEISNFLLRYIVPLPPRPSSPTLPTSSLPTSADITHSELRKRTTQQQQQQHHTQSQQSPPQRERQPSSAGSMIASSSASMISGATSPVMVDAAEISPPPPQPSAGGGGGGDESDGEGTGSDWVEMSITDAVPPESLVSGAAAAARDAKGRGVGGGGSTADTAAATGVDVKGPAGGLAPKDTVRKMLEEEAERAKGKAAGKL</sequence>
<dbReference type="GO" id="GO:0008474">
    <property type="term" value="F:palmitoyl-(protein) hydrolase activity"/>
    <property type="evidence" value="ECO:0007669"/>
    <property type="project" value="TreeGrafter"/>
</dbReference>
<feature type="compositionally biased region" description="Low complexity" evidence="1">
    <location>
        <begin position="452"/>
        <end position="464"/>
    </location>
</feature>
<name>A0A177TM52_9BASI</name>
<keyword evidence="4" id="KW-1185">Reference proteome</keyword>
<comment type="caution">
    <text evidence="3">The sequence shown here is derived from an EMBL/GenBank/DDBJ whole genome shotgun (WGS) entry which is preliminary data.</text>
</comment>
<dbReference type="InterPro" id="IPR029058">
    <property type="entry name" value="AB_hydrolase_fold"/>
</dbReference>
<protein>
    <recommendedName>
        <fullName evidence="2">AB hydrolase-1 domain-containing protein</fullName>
    </recommendedName>
</protein>
<dbReference type="InterPro" id="IPR000073">
    <property type="entry name" value="AB_hydrolase_1"/>
</dbReference>
<gene>
    <name evidence="3" type="ORF">A4X13_0g3612</name>
</gene>
<dbReference type="Gene3D" id="3.40.50.1820">
    <property type="entry name" value="alpha/beta hydrolase"/>
    <property type="match status" value="1"/>
</dbReference>
<dbReference type="EMBL" id="LWDF02000209">
    <property type="protein sequence ID" value="KAE8253914.1"/>
    <property type="molecule type" value="Genomic_DNA"/>
</dbReference>
<dbReference type="PANTHER" id="PTHR12277">
    <property type="entry name" value="ALPHA/BETA HYDROLASE DOMAIN-CONTAINING PROTEIN"/>
    <property type="match status" value="1"/>
</dbReference>
<dbReference type="AlphaFoldDB" id="A0A177TM52"/>
<evidence type="ECO:0000256" key="1">
    <source>
        <dbReference type="SAM" id="MobiDB-lite"/>
    </source>
</evidence>
<organism evidence="3 4">
    <name type="scientific">Tilletia indica</name>
    <dbReference type="NCBI Taxonomy" id="43049"/>
    <lineage>
        <taxon>Eukaryota</taxon>
        <taxon>Fungi</taxon>
        <taxon>Dikarya</taxon>
        <taxon>Basidiomycota</taxon>
        <taxon>Ustilaginomycotina</taxon>
        <taxon>Exobasidiomycetes</taxon>
        <taxon>Tilletiales</taxon>
        <taxon>Tilletiaceae</taxon>
        <taxon>Tilletia</taxon>
    </lineage>
</organism>
<accession>A0A177TM52</accession>
<evidence type="ECO:0000313" key="4">
    <source>
        <dbReference type="Proteomes" id="UP000077521"/>
    </source>
</evidence>
<dbReference type="SUPFAM" id="SSF53474">
    <property type="entry name" value="alpha/beta-Hydrolases"/>
    <property type="match status" value="1"/>
</dbReference>
<feature type="region of interest" description="Disordered" evidence="1">
    <location>
        <begin position="331"/>
        <end position="475"/>
    </location>
</feature>